<evidence type="ECO:0000313" key="6">
    <source>
        <dbReference type="EMBL" id="SHK29978.1"/>
    </source>
</evidence>
<organism evidence="6 7">
    <name type="scientific">Paramaledivibacter caminithermalis (strain DSM 15212 / CIP 107654 / DViRD3)</name>
    <name type="common">Clostridium caminithermale</name>
    <dbReference type="NCBI Taxonomy" id="1121301"/>
    <lineage>
        <taxon>Bacteria</taxon>
        <taxon>Bacillati</taxon>
        <taxon>Bacillota</taxon>
        <taxon>Clostridia</taxon>
        <taxon>Peptostreptococcales</taxon>
        <taxon>Caminicellaceae</taxon>
        <taxon>Paramaledivibacter</taxon>
    </lineage>
</organism>
<dbReference type="GO" id="GO:0006084">
    <property type="term" value="P:acetyl-CoA metabolic process"/>
    <property type="evidence" value="ECO:0007669"/>
    <property type="project" value="InterPro"/>
</dbReference>
<dbReference type="STRING" id="1121301.SAMN02745912_02909"/>
<feature type="active site" description="5-glutamyl coenzyme A thioester intermediate" evidence="2">
    <location>
        <position position="290"/>
    </location>
</feature>
<feature type="binding site" evidence="3">
    <location>
        <begin position="265"/>
        <end position="269"/>
    </location>
    <ligand>
        <name>CoA</name>
        <dbReference type="ChEBI" id="CHEBI:57287"/>
    </ligand>
</feature>
<dbReference type="SUPFAM" id="SSF100950">
    <property type="entry name" value="NagB/RpiA/CoA transferase-like"/>
    <property type="match status" value="2"/>
</dbReference>
<feature type="binding site" evidence="3">
    <location>
        <position position="380"/>
    </location>
    <ligand>
        <name>CoA</name>
        <dbReference type="ChEBI" id="CHEBI:57287"/>
    </ligand>
</feature>
<dbReference type="InterPro" id="IPR003702">
    <property type="entry name" value="ActCoA_hydro_N"/>
</dbReference>
<dbReference type="RefSeq" id="WP_073151628.1">
    <property type="nucleotide sequence ID" value="NZ_FRAG01000044.1"/>
</dbReference>
<dbReference type="Pfam" id="PF02550">
    <property type="entry name" value="AcetylCoA_hydro"/>
    <property type="match status" value="1"/>
</dbReference>
<comment type="similarity">
    <text evidence="1">Belongs to the acetyl-CoA hydrolase/transferase family.</text>
</comment>
<evidence type="ECO:0000259" key="5">
    <source>
        <dbReference type="Pfam" id="PF13336"/>
    </source>
</evidence>
<dbReference type="GO" id="GO:0006083">
    <property type="term" value="P:acetate metabolic process"/>
    <property type="evidence" value="ECO:0007669"/>
    <property type="project" value="InterPro"/>
</dbReference>
<dbReference type="InterPro" id="IPR038460">
    <property type="entry name" value="AcetylCoA_hyd_C_sf"/>
</dbReference>
<reference evidence="6 7" key="1">
    <citation type="submission" date="2016-11" db="EMBL/GenBank/DDBJ databases">
        <authorList>
            <person name="Jaros S."/>
            <person name="Januszkiewicz K."/>
            <person name="Wedrychowicz H."/>
        </authorList>
    </citation>
    <scope>NUCLEOTIDE SEQUENCE [LARGE SCALE GENOMIC DNA]</scope>
    <source>
        <strain evidence="6 7">DSM 15212</strain>
    </source>
</reference>
<dbReference type="InterPro" id="IPR046433">
    <property type="entry name" value="ActCoA_hydro"/>
</dbReference>
<sequence>MLSNRIRNSKLLNKVCTAKEAAMLIKDGMNVATSGFTPSGYPKAVPLALAKLAKETKNKIKINLYTGASVGDELDGALARADIIEKRLPYQTNKSLREITNRGKCEFLDMHLSHVPHYTKLGFLGKIDIAIIEAVAITKEGHIIPSTSIGASPTYVKMADKVIIEINTSQPPQLEGMADIYIPKNPPYTRPIPIVMPNDRIGTEYIPCGIDKIAAIVITDIKDNVRPLAPVDETSQKISEHLINFLKREVEEGRLTNELLPIQSGVGSVANAVLAGLGKSDFENLVCYTEVIQDSMLELIDTSKVLFASGTSITPSIEGLEKFKENIKFYRDKIILRPQEISNHPEVIRRLGVIAINTAVEVDIYGNVNSTNIMGSGMMNGIGGSGDFTRNAYISIFTTPSTAKNGEISSIVPMVSHHDHTEHDVMVVITEQGVADLRGLSPKERAESIIKNCAHPDFRPMLIDYFNRAKEGRDKHIPHILEEALSWHARFMKKGTMRVK</sequence>
<feature type="binding site" evidence="3">
    <location>
        <position position="404"/>
    </location>
    <ligand>
        <name>CoA</name>
        <dbReference type="ChEBI" id="CHEBI:57287"/>
    </ligand>
</feature>
<dbReference type="PANTHER" id="PTHR43609:SF1">
    <property type="entry name" value="ACETYL-COA HYDROLASE"/>
    <property type="match status" value="1"/>
</dbReference>
<evidence type="ECO:0000256" key="1">
    <source>
        <dbReference type="ARBA" id="ARBA00009632"/>
    </source>
</evidence>
<dbReference type="Proteomes" id="UP000184465">
    <property type="component" value="Unassembled WGS sequence"/>
</dbReference>
<dbReference type="FunFam" id="3.40.1080.20:FF:000001">
    <property type="entry name" value="Acetyl-CoA hydrolase Ach1"/>
    <property type="match status" value="1"/>
</dbReference>
<accession>A0A1M6RCB0</accession>
<feature type="binding site" evidence="3">
    <location>
        <position position="384"/>
    </location>
    <ligand>
        <name>CoA</name>
        <dbReference type="ChEBI" id="CHEBI:57287"/>
    </ligand>
</feature>
<evidence type="ECO:0000259" key="4">
    <source>
        <dbReference type="Pfam" id="PF02550"/>
    </source>
</evidence>
<dbReference type="InterPro" id="IPR026888">
    <property type="entry name" value="AcetylCoA_hyd_C"/>
</dbReference>
<keyword evidence="6" id="KW-0808">Transferase</keyword>
<dbReference type="NCBIfam" id="TIGR03458">
    <property type="entry name" value="YgfH_subfam"/>
    <property type="match status" value="1"/>
</dbReference>
<dbReference type="InterPro" id="IPR037171">
    <property type="entry name" value="NagB/RpiA_transferase-like"/>
</dbReference>
<evidence type="ECO:0000256" key="3">
    <source>
        <dbReference type="PIRSR" id="PIRSR617821-2"/>
    </source>
</evidence>
<dbReference type="Gene3D" id="3.40.1080.10">
    <property type="entry name" value="Glutaconate Coenzyme A-transferase"/>
    <property type="match status" value="1"/>
</dbReference>
<protein>
    <submittedName>
        <fullName evidence="6">Succinyl-CoA:acetate CoA-transferase</fullName>
    </submittedName>
</protein>
<dbReference type="Gene3D" id="3.40.1080.20">
    <property type="entry name" value="Acetyl-CoA hydrolase/transferase C-terminal domain"/>
    <property type="match status" value="1"/>
</dbReference>
<feature type="domain" description="Acetyl-CoA hydrolase/transferase C-terminal" evidence="5">
    <location>
        <begin position="319"/>
        <end position="465"/>
    </location>
</feature>
<dbReference type="GO" id="GO:0008775">
    <property type="term" value="F:acetate CoA-transferase activity"/>
    <property type="evidence" value="ECO:0007669"/>
    <property type="project" value="InterPro"/>
</dbReference>
<dbReference type="AlphaFoldDB" id="A0A1M6RCB0"/>
<evidence type="ECO:0000313" key="7">
    <source>
        <dbReference type="Proteomes" id="UP000184465"/>
    </source>
</evidence>
<keyword evidence="7" id="KW-1185">Reference proteome</keyword>
<evidence type="ECO:0000256" key="2">
    <source>
        <dbReference type="PIRSR" id="PIRSR617821-1"/>
    </source>
</evidence>
<name>A0A1M6RCB0_PARC5</name>
<gene>
    <name evidence="6" type="ORF">SAMN02745912_02909</name>
</gene>
<proteinExistence type="inferred from homology"/>
<dbReference type="GO" id="GO:0003986">
    <property type="term" value="F:acetyl-CoA hydrolase activity"/>
    <property type="evidence" value="ECO:0007669"/>
    <property type="project" value="TreeGrafter"/>
</dbReference>
<dbReference type="EMBL" id="FRAG01000044">
    <property type="protein sequence ID" value="SHK29978.1"/>
    <property type="molecule type" value="Genomic_DNA"/>
</dbReference>
<dbReference type="PANTHER" id="PTHR43609">
    <property type="entry name" value="ACETYL-COA HYDROLASE"/>
    <property type="match status" value="1"/>
</dbReference>
<dbReference type="InterPro" id="IPR017821">
    <property type="entry name" value="Succinate_CoA_transferase"/>
</dbReference>
<dbReference type="Gene3D" id="3.30.750.70">
    <property type="entry name" value="4-hydroxybutyrate coenzyme like domains"/>
    <property type="match status" value="1"/>
</dbReference>
<dbReference type="Pfam" id="PF13336">
    <property type="entry name" value="AcetylCoA_hyd_C"/>
    <property type="match status" value="1"/>
</dbReference>
<dbReference type="OrthoDB" id="9801795at2"/>
<feature type="domain" description="Acetyl-CoA hydrolase/transferase N-terminal" evidence="4">
    <location>
        <begin position="9"/>
        <end position="217"/>
    </location>
</feature>